<dbReference type="EMBL" id="JBEQCT010000005">
    <property type="protein sequence ID" value="MFM2485751.1"/>
    <property type="molecule type" value="Genomic_DNA"/>
</dbReference>
<dbReference type="InterPro" id="IPR026268">
    <property type="entry name" value="RseC"/>
</dbReference>
<accession>A0ABW9GAI1</accession>
<sequence>MTDLTDMVTETALVMDVDGDYAWVECISRSACGQCHVADNCGNSAVAKAFSPKTHRFQVRLTHPVLPGQRIEIGLPAQNLVRSAMLIYLLPLLTMMMGVMVAVYMFGHSDNVALAGCVAGALVGFFMARIGAKRLSLRRDYQPVMLSLSR</sequence>
<dbReference type="RefSeq" id="WP_408623998.1">
    <property type="nucleotide sequence ID" value="NZ_JBEQCT010000005.1"/>
</dbReference>
<name>A0ABW9GAI1_9GAMM</name>
<keyword evidence="3" id="KW-1185">Reference proteome</keyword>
<organism evidence="2 3">
    <name type="scientific">Celerinatantimonas yamalensis</name>
    <dbReference type="NCBI Taxonomy" id="559956"/>
    <lineage>
        <taxon>Bacteria</taxon>
        <taxon>Pseudomonadati</taxon>
        <taxon>Pseudomonadota</taxon>
        <taxon>Gammaproteobacteria</taxon>
        <taxon>Celerinatantimonadaceae</taxon>
        <taxon>Celerinatantimonas</taxon>
    </lineage>
</organism>
<dbReference type="Pfam" id="PF04246">
    <property type="entry name" value="RseC_MucC"/>
    <property type="match status" value="1"/>
</dbReference>
<protein>
    <submittedName>
        <fullName evidence="2">SoxR reducing system RseC family protein</fullName>
    </submittedName>
</protein>
<evidence type="ECO:0000256" key="1">
    <source>
        <dbReference type="SAM" id="Phobius"/>
    </source>
</evidence>
<dbReference type="PANTHER" id="PTHR35867">
    <property type="entry name" value="PROTEIN RSEC"/>
    <property type="match status" value="1"/>
</dbReference>
<feature type="transmembrane region" description="Helical" evidence="1">
    <location>
        <begin position="86"/>
        <end position="106"/>
    </location>
</feature>
<dbReference type="PIRSF" id="PIRSF004923">
    <property type="entry name" value="RseC"/>
    <property type="match status" value="1"/>
</dbReference>
<reference evidence="2 3" key="1">
    <citation type="journal article" date="2013" name="Int. J. Syst. Evol. Microbiol.">
        <title>Celerinatantimonas yamalensis sp. nov., a cold-adapted diazotrophic bacterium from a cold permafrost brine.</title>
        <authorList>
            <person name="Shcherbakova V."/>
            <person name="Chuvilskaya N."/>
            <person name="Rivkina E."/>
            <person name="Demidov N."/>
            <person name="Uchaeva V."/>
            <person name="Suetin S."/>
            <person name="Suzina N."/>
            <person name="Gilichinsky D."/>
        </authorList>
    </citation>
    <scope>NUCLEOTIDE SEQUENCE [LARGE SCALE GENOMIC DNA]</scope>
    <source>
        <strain evidence="2 3">C7</strain>
    </source>
</reference>
<gene>
    <name evidence="2" type="ORF">ABUE30_11900</name>
</gene>
<evidence type="ECO:0000313" key="2">
    <source>
        <dbReference type="EMBL" id="MFM2485751.1"/>
    </source>
</evidence>
<dbReference type="PANTHER" id="PTHR35867:SF1">
    <property type="entry name" value="PROTEIN RSEC"/>
    <property type="match status" value="1"/>
</dbReference>
<dbReference type="InterPro" id="IPR007359">
    <property type="entry name" value="SigmaE_reg_RseC_MucC"/>
</dbReference>
<evidence type="ECO:0000313" key="3">
    <source>
        <dbReference type="Proteomes" id="UP001629953"/>
    </source>
</evidence>
<proteinExistence type="predicted"/>
<dbReference type="Proteomes" id="UP001629953">
    <property type="component" value="Unassembled WGS sequence"/>
</dbReference>
<comment type="caution">
    <text evidence="2">The sequence shown here is derived from an EMBL/GenBank/DDBJ whole genome shotgun (WGS) entry which is preliminary data.</text>
</comment>
<feature type="transmembrane region" description="Helical" evidence="1">
    <location>
        <begin position="112"/>
        <end position="132"/>
    </location>
</feature>
<keyword evidence="1" id="KW-0472">Membrane</keyword>
<keyword evidence="1" id="KW-0812">Transmembrane</keyword>
<keyword evidence="1" id="KW-1133">Transmembrane helix</keyword>